<proteinExistence type="predicted"/>
<name>A0ABP7L8V7_9ACTN</name>
<sequence length="98" mass="10661">MRAGGAAVWGTVKVARMGGEIQAQGATEAGSRTCLRCDNTLPARRIPRLFCSPRHAAQAAFAALLFVFAVERIGLRFAWRLMHTVLGTTNVLSWFGWG</sequence>
<evidence type="ECO:0000313" key="1">
    <source>
        <dbReference type="EMBL" id="GAA3897124.1"/>
    </source>
</evidence>
<protein>
    <submittedName>
        <fullName evidence="1">Uncharacterized protein</fullName>
    </submittedName>
</protein>
<dbReference type="EMBL" id="BAAAZA010000037">
    <property type="protein sequence ID" value="GAA3897124.1"/>
    <property type="molecule type" value="Genomic_DNA"/>
</dbReference>
<comment type="caution">
    <text evidence="1">The sequence shown here is derived from an EMBL/GenBank/DDBJ whole genome shotgun (WGS) entry which is preliminary data.</text>
</comment>
<dbReference type="Proteomes" id="UP001501563">
    <property type="component" value="Unassembled WGS sequence"/>
</dbReference>
<evidence type="ECO:0000313" key="2">
    <source>
        <dbReference type="Proteomes" id="UP001501563"/>
    </source>
</evidence>
<organism evidence="1 2">
    <name type="scientific">Streptomyces lannensis</name>
    <dbReference type="NCBI Taxonomy" id="766498"/>
    <lineage>
        <taxon>Bacteria</taxon>
        <taxon>Bacillati</taxon>
        <taxon>Actinomycetota</taxon>
        <taxon>Actinomycetes</taxon>
        <taxon>Kitasatosporales</taxon>
        <taxon>Streptomycetaceae</taxon>
        <taxon>Streptomyces</taxon>
    </lineage>
</organism>
<accession>A0ABP7L8V7</accession>
<keyword evidence="2" id="KW-1185">Reference proteome</keyword>
<gene>
    <name evidence="1" type="ORF">GCM10022207_76860</name>
</gene>
<reference evidence="2" key="1">
    <citation type="journal article" date="2019" name="Int. J. Syst. Evol. Microbiol.">
        <title>The Global Catalogue of Microorganisms (GCM) 10K type strain sequencing project: providing services to taxonomists for standard genome sequencing and annotation.</title>
        <authorList>
            <consortium name="The Broad Institute Genomics Platform"/>
            <consortium name="The Broad Institute Genome Sequencing Center for Infectious Disease"/>
            <person name="Wu L."/>
            <person name="Ma J."/>
        </authorList>
    </citation>
    <scope>NUCLEOTIDE SEQUENCE [LARGE SCALE GENOMIC DNA]</scope>
    <source>
        <strain evidence="2">JCM 16578</strain>
    </source>
</reference>